<keyword evidence="7" id="KW-1185">Reference proteome</keyword>
<dbReference type="Gene3D" id="1.10.287.1350">
    <property type="match status" value="1"/>
</dbReference>
<organism evidence="6 7">
    <name type="scientific">Saccharopolyspora rectivirgula</name>
    <dbReference type="NCBI Taxonomy" id="28042"/>
    <lineage>
        <taxon>Bacteria</taxon>
        <taxon>Bacillati</taxon>
        <taxon>Actinomycetota</taxon>
        <taxon>Actinomycetes</taxon>
        <taxon>Pseudonocardiales</taxon>
        <taxon>Pseudonocardiaceae</taxon>
        <taxon>Saccharopolyspora</taxon>
    </lineage>
</organism>
<dbReference type="Pfam" id="PF08100">
    <property type="entry name" value="Dimerisation"/>
    <property type="match status" value="1"/>
</dbReference>
<evidence type="ECO:0000259" key="4">
    <source>
        <dbReference type="Pfam" id="PF00891"/>
    </source>
</evidence>
<feature type="domain" description="O-methyltransferase dimerisation" evidence="5">
    <location>
        <begin position="5"/>
        <end position="75"/>
    </location>
</feature>
<protein>
    <submittedName>
        <fullName evidence="6">SAM-dependent methyltransferase</fullName>
    </submittedName>
</protein>
<dbReference type="Pfam" id="PF00891">
    <property type="entry name" value="Methyltransf_2"/>
    <property type="match status" value="1"/>
</dbReference>
<dbReference type="PANTHER" id="PTHR43712">
    <property type="entry name" value="PUTATIVE (AFU_ORTHOLOGUE AFUA_4G14580)-RELATED"/>
    <property type="match status" value="1"/>
</dbReference>
<dbReference type="InterPro" id="IPR016461">
    <property type="entry name" value="COMT-like"/>
</dbReference>
<dbReference type="AlphaFoldDB" id="A0A073AYQ6"/>
<evidence type="ECO:0000259" key="5">
    <source>
        <dbReference type="Pfam" id="PF08100"/>
    </source>
</evidence>
<evidence type="ECO:0000313" key="6">
    <source>
        <dbReference type="EMBL" id="KEI44177.1"/>
    </source>
</evidence>
<evidence type="ECO:0000256" key="1">
    <source>
        <dbReference type="ARBA" id="ARBA00022603"/>
    </source>
</evidence>
<dbReference type="GO" id="GO:0046983">
    <property type="term" value="F:protein dimerization activity"/>
    <property type="evidence" value="ECO:0007669"/>
    <property type="project" value="InterPro"/>
</dbReference>
<reference evidence="6 7" key="1">
    <citation type="submission" date="2014-06" db="EMBL/GenBank/DDBJ databases">
        <title>Saccharopolyspora rectivirgula DSM-43113 Genome sequencing.</title>
        <authorList>
            <person name="Barrera C."/>
            <person name="Millon L."/>
            <person name="Rognon B."/>
            <person name="Zaugg C."/>
            <person name="Monod M."/>
        </authorList>
    </citation>
    <scope>NUCLEOTIDE SEQUENCE [LARGE SCALE GENOMIC DNA]</scope>
    <source>
        <strain evidence="6 7">DSM 43113</strain>
    </source>
</reference>
<gene>
    <name evidence="6" type="ORF">GU90_11945</name>
</gene>
<feature type="domain" description="O-methyltransferase C-terminal" evidence="4">
    <location>
        <begin position="99"/>
        <end position="303"/>
    </location>
</feature>
<dbReference type="InterPro" id="IPR012967">
    <property type="entry name" value="COMT_dimerisation"/>
</dbReference>
<keyword evidence="2 6" id="KW-0808">Transferase</keyword>
<dbReference type="EMBL" id="JNVU01000029">
    <property type="protein sequence ID" value="KEI44177.1"/>
    <property type="molecule type" value="Genomic_DNA"/>
</dbReference>
<dbReference type="PROSITE" id="PS51683">
    <property type="entry name" value="SAM_OMT_II"/>
    <property type="match status" value="1"/>
</dbReference>
<dbReference type="OrthoDB" id="3804952at2"/>
<dbReference type="InterPro" id="IPR029063">
    <property type="entry name" value="SAM-dependent_MTases_sf"/>
</dbReference>
<dbReference type="Proteomes" id="UP000031419">
    <property type="component" value="Unassembled WGS sequence"/>
</dbReference>
<dbReference type="eggNOG" id="COG2890">
    <property type="taxonomic scope" value="Bacteria"/>
</dbReference>
<dbReference type="SUPFAM" id="SSF46785">
    <property type="entry name" value="Winged helix' DNA-binding domain"/>
    <property type="match status" value="1"/>
</dbReference>
<name>A0A073AYQ6_9PSEU</name>
<dbReference type="GO" id="GO:0032259">
    <property type="term" value="P:methylation"/>
    <property type="evidence" value="ECO:0007669"/>
    <property type="project" value="UniProtKB-KW"/>
</dbReference>
<evidence type="ECO:0000256" key="2">
    <source>
        <dbReference type="ARBA" id="ARBA00022679"/>
    </source>
</evidence>
<dbReference type="InterPro" id="IPR036388">
    <property type="entry name" value="WH-like_DNA-bd_sf"/>
</dbReference>
<evidence type="ECO:0000256" key="3">
    <source>
        <dbReference type="ARBA" id="ARBA00022691"/>
    </source>
</evidence>
<dbReference type="SUPFAM" id="SSF53335">
    <property type="entry name" value="S-adenosyl-L-methionine-dependent methyltransferases"/>
    <property type="match status" value="1"/>
</dbReference>
<accession>A0A073AYQ6</accession>
<proteinExistence type="predicted"/>
<dbReference type="Gene3D" id="3.40.50.150">
    <property type="entry name" value="Vaccinia Virus protein VP39"/>
    <property type="match status" value="1"/>
</dbReference>
<evidence type="ECO:0000313" key="7">
    <source>
        <dbReference type="Proteomes" id="UP000031419"/>
    </source>
</evidence>
<dbReference type="CDD" id="cd02440">
    <property type="entry name" value="AdoMet_MTases"/>
    <property type="match status" value="1"/>
</dbReference>
<dbReference type="InterPro" id="IPR001077">
    <property type="entry name" value="COMT_C"/>
</dbReference>
<dbReference type="InterPro" id="IPR036390">
    <property type="entry name" value="WH_DNA-bd_sf"/>
</dbReference>
<dbReference type="GO" id="GO:0008171">
    <property type="term" value="F:O-methyltransferase activity"/>
    <property type="evidence" value="ECO:0007669"/>
    <property type="project" value="InterPro"/>
</dbReference>
<dbReference type="STRING" id="28042.GU90_11945"/>
<dbReference type="PANTHER" id="PTHR43712:SF2">
    <property type="entry name" value="O-METHYLTRANSFERASE CICE"/>
    <property type="match status" value="1"/>
</dbReference>
<keyword evidence="3" id="KW-0949">S-adenosyl-L-methionine</keyword>
<sequence>MADLATPFAVRTAATLRVPDIVRDGPVPLDEIARRCGAQPDPLGRVLRFLVHHGVFTEPEPNVFGPNKASNALLSDLPGGPHAWLDLDGAVGRADLAFVELIEQVRGHHPAYPAAFGRSFWEDLAHSPQLAESFDSLMETKTHGIASLIATAHDWNRYDRVADIGGGNGAVLAEILKAHPNLRGVLVDLAGPARNAPQHLQEEGVRDRAEVVTANLFEPFPVHADAAILCDVLGDWEDADATRLLSHCAEAVSPDGRVLVIEMLPEAGQMAVFTEMDLRMMVYVGGRMRDLDQLEQIVEAAGLAAVDVTPMDNGYTIVECERSS</sequence>
<comment type="caution">
    <text evidence="6">The sequence shown here is derived from an EMBL/GenBank/DDBJ whole genome shotgun (WGS) entry which is preliminary data.</text>
</comment>
<dbReference type="PIRSF" id="PIRSF005739">
    <property type="entry name" value="O-mtase"/>
    <property type="match status" value="1"/>
</dbReference>
<keyword evidence="1 6" id="KW-0489">Methyltransferase</keyword>
<dbReference type="Gene3D" id="1.10.10.10">
    <property type="entry name" value="Winged helix-like DNA-binding domain superfamily/Winged helix DNA-binding domain"/>
    <property type="match status" value="1"/>
</dbReference>